<proteinExistence type="predicted"/>
<dbReference type="EMBL" id="MAIC01000004">
    <property type="protein sequence ID" value="OPB79557.1"/>
    <property type="molecule type" value="Genomic_DNA"/>
</dbReference>
<name>A0AAJ3NEZ5_9FLAO</name>
<evidence type="ECO:0000313" key="2">
    <source>
        <dbReference type="EMBL" id="OPB79557.1"/>
    </source>
</evidence>
<reference evidence="2 3" key="1">
    <citation type="submission" date="2016-06" db="EMBL/GenBank/DDBJ databases">
        <authorList>
            <person name="Nicholson A.C."/>
        </authorList>
    </citation>
    <scope>NUCLEOTIDE SEQUENCE [LARGE SCALE GENOMIC DNA]</scope>
    <source>
        <strain evidence="2 3">G4123</strain>
    </source>
</reference>
<accession>A0AAJ3NEZ5</accession>
<evidence type="ECO:0000313" key="3">
    <source>
        <dbReference type="Proteomes" id="UP000190816"/>
    </source>
</evidence>
<protein>
    <recommendedName>
        <fullName evidence="1">Thiopeptide-type bacteriocin biosynthesis domain-containing protein</fullName>
    </recommendedName>
</protein>
<dbReference type="InterPro" id="IPR023809">
    <property type="entry name" value="Thiopep_bacteriocin_synth_dom"/>
</dbReference>
<dbReference type="NCBIfam" id="TIGR03891">
    <property type="entry name" value="thiopep_ocin"/>
    <property type="match status" value="1"/>
</dbReference>
<dbReference type="Proteomes" id="UP000190816">
    <property type="component" value="Unassembled WGS sequence"/>
</dbReference>
<dbReference type="KEGG" id="ego:BBD34_02565"/>
<organism evidence="2 3">
    <name type="scientific">Elizabethkingia ursingii</name>
    <dbReference type="NCBI Taxonomy" id="1756150"/>
    <lineage>
        <taxon>Bacteria</taxon>
        <taxon>Pseudomonadati</taxon>
        <taxon>Bacteroidota</taxon>
        <taxon>Flavobacteriia</taxon>
        <taxon>Flavobacteriales</taxon>
        <taxon>Weeksellaceae</taxon>
        <taxon>Elizabethkingia</taxon>
    </lineage>
</organism>
<dbReference type="AlphaFoldDB" id="A0AAJ3NEZ5"/>
<evidence type="ECO:0000259" key="1">
    <source>
        <dbReference type="Pfam" id="PF14028"/>
    </source>
</evidence>
<comment type="caution">
    <text evidence="2">The sequence shown here is derived from an EMBL/GenBank/DDBJ whole genome shotgun (WGS) entry which is preliminary data.</text>
</comment>
<gene>
    <name evidence="2" type="ORF">BAY32_17870</name>
</gene>
<sequence length="299" mass="35199">MKEFLNIWSNGIIFKSMKKNWETYYLYHEGNADQVLKEIVHPAIDEVQYKLKKTVKFFFIRYFENGYHIRLRLLLSPEESPLFRSLLTHHISDSGIKIILKEAQYIPETERYGNSDTIVYAENQFYASSCFVLNQLTENIPLTVSERYSIALNTHLAFFKGMGLSSEYSLQLCDKFVESWLPIPVSFDANEKEQYKESLLSAFQRQFDLYKDSLYKNAINFWNLADTSRDPVTLQFIETNREVNKKYTDSYLPAEAIDEALLSFIHMTNNRIGIINSEESYLLFLVRQTITLIKDYDHQ</sequence>
<dbReference type="Pfam" id="PF14028">
    <property type="entry name" value="Lant_dehydr_C"/>
    <property type="match status" value="1"/>
</dbReference>
<feature type="domain" description="Thiopeptide-type bacteriocin biosynthesis" evidence="1">
    <location>
        <begin position="21"/>
        <end position="289"/>
    </location>
</feature>